<evidence type="ECO:0000313" key="3">
    <source>
        <dbReference type="Proteomes" id="UP000077266"/>
    </source>
</evidence>
<dbReference type="PANTHER" id="PTHR43544:SF36">
    <property type="entry name" value="CHAIN OXIDOREDUCTASE (CSGA), PUTATIVE (AFU_ORTHOLOGUE AFUA_4G00910)-RELATED"/>
    <property type="match status" value="1"/>
</dbReference>
<dbReference type="AlphaFoldDB" id="A0A166NJ89"/>
<dbReference type="GO" id="GO:0016491">
    <property type="term" value="F:oxidoreductase activity"/>
    <property type="evidence" value="ECO:0007669"/>
    <property type="project" value="TreeGrafter"/>
</dbReference>
<organism evidence="2 3">
    <name type="scientific">Exidia glandulosa HHB12029</name>
    <dbReference type="NCBI Taxonomy" id="1314781"/>
    <lineage>
        <taxon>Eukaryota</taxon>
        <taxon>Fungi</taxon>
        <taxon>Dikarya</taxon>
        <taxon>Basidiomycota</taxon>
        <taxon>Agaricomycotina</taxon>
        <taxon>Agaricomycetes</taxon>
        <taxon>Auriculariales</taxon>
        <taxon>Exidiaceae</taxon>
        <taxon>Exidia</taxon>
    </lineage>
</organism>
<dbReference type="InParanoid" id="A0A166NJ89"/>
<dbReference type="PANTHER" id="PTHR43544">
    <property type="entry name" value="SHORT-CHAIN DEHYDROGENASE/REDUCTASE"/>
    <property type="match status" value="1"/>
</dbReference>
<protein>
    <submittedName>
        <fullName evidence="2">NAD(P)-binding protein</fullName>
    </submittedName>
</protein>
<sequence>MPAWLITGSSRGIGFELAKQLAANSANTVFATCRKPDAANALKELAKTHKNVHVVALDVDDEASAAAAAETVKSALPAGAGIDYLINNAGWGVRVSFEEEEIATIAAVFNTHVLGALRVFRAFLPLLKLGTRKVVVSVSSELGSLAYVDDPRVGSAFPSYSIAKTGLNMLTRKIAKQYPDFIVFAFAPGWIKTEMGGSGAEYEVDDAVKRHIKIYETATLEKHTDKFINQFEDPVAW</sequence>
<dbReference type="PRINTS" id="PR00081">
    <property type="entry name" value="GDHRDH"/>
</dbReference>
<name>A0A166NJ89_EXIGL</name>
<evidence type="ECO:0000313" key="2">
    <source>
        <dbReference type="EMBL" id="KZV79221.1"/>
    </source>
</evidence>
<dbReference type="OrthoDB" id="9876299at2759"/>
<dbReference type="InterPro" id="IPR051468">
    <property type="entry name" value="Fungal_SecMetab_SDRs"/>
</dbReference>
<dbReference type="GO" id="GO:0005737">
    <property type="term" value="C:cytoplasm"/>
    <property type="evidence" value="ECO:0007669"/>
    <property type="project" value="TreeGrafter"/>
</dbReference>
<dbReference type="Pfam" id="PF00106">
    <property type="entry name" value="adh_short"/>
    <property type="match status" value="1"/>
</dbReference>
<comment type="similarity">
    <text evidence="1">Belongs to the short-chain dehydrogenases/reductases (SDR) family.</text>
</comment>
<dbReference type="InterPro" id="IPR002347">
    <property type="entry name" value="SDR_fam"/>
</dbReference>
<evidence type="ECO:0000256" key="1">
    <source>
        <dbReference type="ARBA" id="ARBA00006484"/>
    </source>
</evidence>
<dbReference type="EMBL" id="KV426656">
    <property type="protein sequence ID" value="KZV79221.1"/>
    <property type="molecule type" value="Genomic_DNA"/>
</dbReference>
<accession>A0A166NJ89</accession>
<dbReference type="Proteomes" id="UP000077266">
    <property type="component" value="Unassembled WGS sequence"/>
</dbReference>
<dbReference type="InterPro" id="IPR036291">
    <property type="entry name" value="NAD(P)-bd_dom_sf"/>
</dbReference>
<dbReference type="SUPFAM" id="SSF51735">
    <property type="entry name" value="NAD(P)-binding Rossmann-fold domains"/>
    <property type="match status" value="1"/>
</dbReference>
<reference evidence="2 3" key="1">
    <citation type="journal article" date="2016" name="Mol. Biol. Evol.">
        <title>Comparative Genomics of Early-Diverging Mushroom-Forming Fungi Provides Insights into the Origins of Lignocellulose Decay Capabilities.</title>
        <authorList>
            <person name="Nagy L.G."/>
            <person name="Riley R."/>
            <person name="Tritt A."/>
            <person name="Adam C."/>
            <person name="Daum C."/>
            <person name="Floudas D."/>
            <person name="Sun H."/>
            <person name="Yadav J.S."/>
            <person name="Pangilinan J."/>
            <person name="Larsson K.H."/>
            <person name="Matsuura K."/>
            <person name="Barry K."/>
            <person name="Labutti K."/>
            <person name="Kuo R."/>
            <person name="Ohm R.A."/>
            <person name="Bhattacharya S.S."/>
            <person name="Shirouzu T."/>
            <person name="Yoshinaga Y."/>
            <person name="Martin F.M."/>
            <person name="Grigoriev I.V."/>
            <person name="Hibbett D.S."/>
        </authorList>
    </citation>
    <scope>NUCLEOTIDE SEQUENCE [LARGE SCALE GENOMIC DNA]</scope>
    <source>
        <strain evidence="2 3">HHB12029</strain>
    </source>
</reference>
<gene>
    <name evidence="2" type="ORF">EXIGLDRAFT_661285</name>
</gene>
<dbReference type="CDD" id="cd05325">
    <property type="entry name" value="carb_red_sniffer_like_SDR_c"/>
    <property type="match status" value="1"/>
</dbReference>
<dbReference type="Gene3D" id="3.40.50.720">
    <property type="entry name" value="NAD(P)-binding Rossmann-like Domain"/>
    <property type="match status" value="1"/>
</dbReference>
<proteinExistence type="inferred from homology"/>
<keyword evidence="3" id="KW-1185">Reference proteome</keyword>